<dbReference type="PANTHER" id="PTHR34194">
    <property type="entry name" value="F14J8.16 PROTEIN"/>
    <property type="match status" value="1"/>
</dbReference>
<dbReference type="Gramene" id="KXG26797">
    <property type="protein sequence ID" value="KXG26797"/>
    <property type="gene ID" value="SORBI_3006G162600"/>
</dbReference>
<dbReference type="Proteomes" id="UP000000768">
    <property type="component" value="Chromosome 6"/>
</dbReference>
<evidence type="ECO:0000313" key="2">
    <source>
        <dbReference type="EMBL" id="KXG26797.1"/>
    </source>
</evidence>
<organism evidence="2 3">
    <name type="scientific">Sorghum bicolor</name>
    <name type="common">Sorghum</name>
    <name type="synonym">Sorghum vulgare</name>
    <dbReference type="NCBI Taxonomy" id="4558"/>
    <lineage>
        <taxon>Eukaryota</taxon>
        <taxon>Viridiplantae</taxon>
        <taxon>Streptophyta</taxon>
        <taxon>Embryophyta</taxon>
        <taxon>Tracheophyta</taxon>
        <taxon>Spermatophyta</taxon>
        <taxon>Magnoliopsida</taxon>
        <taxon>Liliopsida</taxon>
        <taxon>Poales</taxon>
        <taxon>Poaceae</taxon>
        <taxon>PACMAD clade</taxon>
        <taxon>Panicoideae</taxon>
        <taxon>Andropogonodae</taxon>
        <taxon>Andropogoneae</taxon>
        <taxon>Sorghinae</taxon>
        <taxon>Sorghum</taxon>
    </lineage>
</organism>
<keyword evidence="3" id="KW-1185">Reference proteome</keyword>
<dbReference type="EMBL" id="CM000765">
    <property type="protein sequence ID" value="KXG26797.1"/>
    <property type="molecule type" value="Genomic_DNA"/>
</dbReference>
<dbReference type="AlphaFoldDB" id="A0A1B6PMA9"/>
<evidence type="ECO:0000313" key="3">
    <source>
        <dbReference type="Proteomes" id="UP000000768"/>
    </source>
</evidence>
<reference evidence="2 3" key="1">
    <citation type="journal article" date="2009" name="Nature">
        <title>The Sorghum bicolor genome and the diversification of grasses.</title>
        <authorList>
            <person name="Paterson A.H."/>
            <person name="Bowers J.E."/>
            <person name="Bruggmann R."/>
            <person name="Dubchak I."/>
            <person name="Grimwood J."/>
            <person name="Gundlach H."/>
            <person name="Haberer G."/>
            <person name="Hellsten U."/>
            <person name="Mitros T."/>
            <person name="Poliakov A."/>
            <person name="Schmutz J."/>
            <person name="Spannagl M."/>
            <person name="Tang H."/>
            <person name="Wang X."/>
            <person name="Wicker T."/>
            <person name="Bharti A.K."/>
            <person name="Chapman J."/>
            <person name="Feltus F.A."/>
            <person name="Gowik U."/>
            <person name="Grigoriev I.V."/>
            <person name="Lyons E."/>
            <person name="Maher C.A."/>
            <person name="Martis M."/>
            <person name="Narechania A."/>
            <person name="Otillar R.P."/>
            <person name="Penning B.W."/>
            <person name="Salamov A.A."/>
            <person name="Wang Y."/>
            <person name="Zhang L."/>
            <person name="Carpita N.C."/>
            <person name="Freeling M."/>
            <person name="Gingle A.R."/>
            <person name="Hash C.T."/>
            <person name="Keller B."/>
            <person name="Klein P."/>
            <person name="Kresovich S."/>
            <person name="McCann M.C."/>
            <person name="Ming R."/>
            <person name="Peterson D.G."/>
            <person name="Mehboob-ur-Rahman"/>
            <person name="Ware D."/>
            <person name="Westhoff P."/>
            <person name="Mayer K.F."/>
            <person name="Messing J."/>
            <person name="Rokhsar D.S."/>
        </authorList>
    </citation>
    <scope>NUCLEOTIDE SEQUENCE [LARGE SCALE GENOMIC DNA]</scope>
    <source>
        <strain evidence="3">cv. BTx623</strain>
    </source>
</reference>
<dbReference type="PANTHER" id="PTHR34194:SF2">
    <property type="entry name" value="F14J8.16 PROTEIN"/>
    <property type="match status" value="1"/>
</dbReference>
<gene>
    <name evidence="2" type="ORF">SORBI_3006G162600</name>
</gene>
<accession>A0A1B6PMA9</accession>
<dbReference type="STRING" id="4558.A0A1B6PMA9"/>
<feature type="region of interest" description="Disordered" evidence="1">
    <location>
        <begin position="41"/>
        <end position="99"/>
    </location>
</feature>
<evidence type="ECO:0000256" key="1">
    <source>
        <dbReference type="SAM" id="MobiDB-lite"/>
    </source>
</evidence>
<dbReference type="InParanoid" id="A0A1B6PMA9"/>
<sequence>MPVLRSPLAGGDLLTADTDLDYLFLEHIRLDGDSPASLPKYEAPLASSSNGECVSDPSPGRLSSNRRAVEERESSTHAIGVRIHRHGPRREVNDGGDEGLSDANTLKGVYREAISAQAMAVAAQRFSISVYPCFSACSQRTVLGAVSDKDYYYYYFGGEKVENELGITRRPDSDFKRRLIKALTKPVACMRLFGTVAFRPPLMKLRQVHNETKLYPVEVMGKTYLDYYPSTVSQRLHTSSLMRGFLFWLQNTVHEDQFKPWEYLLDSNAHTVLLLNE</sequence>
<protein>
    <submittedName>
        <fullName evidence="2">Uncharacterized protein</fullName>
    </submittedName>
</protein>
<proteinExistence type="predicted"/>
<name>A0A1B6PMA9_SORBI</name>
<reference evidence="3" key="2">
    <citation type="journal article" date="2018" name="Plant J.">
        <title>The Sorghum bicolor reference genome: improved assembly, gene annotations, a transcriptome atlas, and signatures of genome organization.</title>
        <authorList>
            <person name="McCormick R.F."/>
            <person name="Truong S.K."/>
            <person name="Sreedasyam A."/>
            <person name="Jenkins J."/>
            <person name="Shu S."/>
            <person name="Sims D."/>
            <person name="Kennedy M."/>
            <person name="Amirebrahimi M."/>
            <person name="Weers B.D."/>
            <person name="McKinley B."/>
            <person name="Mattison A."/>
            <person name="Morishige D.T."/>
            <person name="Grimwood J."/>
            <person name="Schmutz J."/>
            <person name="Mullet J.E."/>
        </authorList>
    </citation>
    <scope>NUCLEOTIDE SEQUENCE [LARGE SCALE GENOMIC DNA]</scope>
    <source>
        <strain evidence="3">cv. BTx623</strain>
    </source>
</reference>